<proteinExistence type="predicted"/>
<keyword evidence="12" id="KW-1185">Reference proteome</keyword>
<keyword evidence="5 9" id="KW-0276">Fatty acid metabolism</keyword>
<name>A0A918TID4_9BACT</name>
<dbReference type="InterPro" id="IPR011053">
    <property type="entry name" value="Single_hybrid_motif"/>
</dbReference>
<accession>A0A918TID4</accession>
<dbReference type="InterPro" id="IPR001249">
    <property type="entry name" value="AcCoA_biotinCC"/>
</dbReference>
<evidence type="ECO:0000259" key="10">
    <source>
        <dbReference type="PROSITE" id="PS50968"/>
    </source>
</evidence>
<keyword evidence="4 9" id="KW-0444">Lipid biosynthesis</keyword>
<evidence type="ECO:0000256" key="9">
    <source>
        <dbReference type="RuleBase" id="RU364072"/>
    </source>
</evidence>
<sequence length="155" mass="16308">MDLQEIRKIVELMNEHGLSYFHLEEEGVNVKLKKGLDAEAIREAFGSMPSGGGGYQMAAPAPAAPAAAPAESAAPVSAGDEITSPMVGTFYTKPSPDSPSFVEVGSTVSEGQTLCIIEAMKVMNEIKAERSGTITEVCVADASPVQYGDALFRIQ</sequence>
<evidence type="ECO:0000313" key="12">
    <source>
        <dbReference type="Proteomes" id="UP000644507"/>
    </source>
</evidence>
<dbReference type="PROSITE" id="PS00188">
    <property type="entry name" value="BIOTIN"/>
    <property type="match status" value="1"/>
</dbReference>
<dbReference type="NCBIfam" id="TIGR00531">
    <property type="entry name" value="BCCP"/>
    <property type="match status" value="1"/>
</dbReference>
<evidence type="ECO:0000256" key="8">
    <source>
        <dbReference type="ARBA" id="ARBA00023267"/>
    </source>
</evidence>
<evidence type="ECO:0000256" key="1">
    <source>
        <dbReference type="ARBA" id="ARBA00003761"/>
    </source>
</evidence>
<dbReference type="PRINTS" id="PR01071">
    <property type="entry name" value="ACOABIOTINCC"/>
</dbReference>
<dbReference type="EMBL" id="BMXI01000003">
    <property type="protein sequence ID" value="GHC47177.1"/>
    <property type="molecule type" value="Genomic_DNA"/>
</dbReference>
<evidence type="ECO:0000256" key="3">
    <source>
        <dbReference type="ARBA" id="ARBA00017562"/>
    </source>
</evidence>
<evidence type="ECO:0000256" key="6">
    <source>
        <dbReference type="ARBA" id="ARBA00023098"/>
    </source>
</evidence>
<dbReference type="PROSITE" id="PS50968">
    <property type="entry name" value="BIOTINYL_LIPOYL"/>
    <property type="match status" value="1"/>
</dbReference>
<organism evidence="11 12">
    <name type="scientific">Roseibacillus persicicus</name>
    <dbReference type="NCBI Taxonomy" id="454148"/>
    <lineage>
        <taxon>Bacteria</taxon>
        <taxon>Pseudomonadati</taxon>
        <taxon>Verrucomicrobiota</taxon>
        <taxon>Verrucomicrobiia</taxon>
        <taxon>Verrucomicrobiales</taxon>
        <taxon>Verrucomicrobiaceae</taxon>
        <taxon>Roseibacillus</taxon>
    </lineage>
</organism>
<comment type="function">
    <text evidence="1 9">This protein is a component of the acetyl coenzyme A carboxylase complex; first, biotin carboxylase catalyzes the carboxylation of the carrier protein and then the transcarboxylase transfers the carboxyl group to form malonyl-CoA.</text>
</comment>
<comment type="caution">
    <text evidence="11">The sequence shown here is derived from an EMBL/GenBank/DDBJ whole genome shotgun (WGS) entry which is preliminary data.</text>
</comment>
<keyword evidence="6 9" id="KW-0443">Lipid metabolism</keyword>
<gene>
    <name evidence="11" type="ORF">GCM10007100_11180</name>
</gene>
<dbReference type="CDD" id="cd06850">
    <property type="entry name" value="biotinyl_domain"/>
    <property type="match status" value="1"/>
</dbReference>
<feature type="domain" description="Lipoyl-binding" evidence="10">
    <location>
        <begin position="79"/>
        <end position="155"/>
    </location>
</feature>
<dbReference type="Pfam" id="PF00364">
    <property type="entry name" value="Biotin_lipoyl"/>
    <property type="match status" value="1"/>
</dbReference>
<dbReference type="Proteomes" id="UP000644507">
    <property type="component" value="Unassembled WGS sequence"/>
</dbReference>
<evidence type="ECO:0000313" key="11">
    <source>
        <dbReference type="EMBL" id="GHC47177.1"/>
    </source>
</evidence>
<dbReference type="GO" id="GO:0003989">
    <property type="term" value="F:acetyl-CoA carboxylase activity"/>
    <property type="evidence" value="ECO:0007669"/>
    <property type="project" value="InterPro"/>
</dbReference>
<dbReference type="RefSeq" id="WP_189568122.1">
    <property type="nucleotide sequence ID" value="NZ_BMXI01000003.1"/>
</dbReference>
<dbReference type="AlphaFoldDB" id="A0A918TID4"/>
<evidence type="ECO:0000256" key="5">
    <source>
        <dbReference type="ARBA" id="ARBA00022832"/>
    </source>
</evidence>
<evidence type="ECO:0000256" key="4">
    <source>
        <dbReference type="ARBA" id="ARBA00022516"/>
    </source>
</evidence>
<dbReference type="GO" id="GO:0006633">
    <property type="term" value="P:fatty acid biosynthetic process"/>
    <property type="evidence" value="ECO:0007669"/>
    <property type="project" value="UniProtKB-KW"/>
</dbReference>
<dbReference type="FunFam" id="2.40.50.100:FF:000003">
    <property type="entry name" value="Acetyl-CoA carboxylase biotin carboxyl carrier protein"/>
    <property type="match status" value="1"/>
</dbReference>
<reference evidence="11" key="2">
    <citation type="submission" date="2020-09" db="EMBL/GenBank/DDBJ databases">
        <authorList>
            <person name="Sun Q."/>
            <person name="Kim S."/>
        </authorList>
    </citation>
    <scope>NUCLEOTIDE SEQUENCE</scope>
    <source>
        <strain evidence="11">KCTC 12988</strain>
    </source>
</reference>
<dbReference type="GO" id="GO:0009317">
    <property type="term" value="C:acetyl-CoA carboxylase complex"/>
    <property type="evidence" value="ECO:0007669"/>
    <property type="project" value="InterPro"/>
</dbReference>
<dbReference type="InterPro" id="IPR050709">
    <property type="entry name" value="Biotin_Carboxyl_Carrier/Decarb"/>
</dbReference>
<evidence type="ECO:0000256" key="2">
    <source>
        <dbReference type="ARBA" id="ARBA00005194"/>
    </source>
</evidence>
<dbReference type="SUPFAM" id="SSF51230">
    <property type="entry name" value="Single hybrid motif"/>
    <property type="match status" value="1"/>
</dbReference>
<keyword evidence="7 9" id="KW-0275">Fatty acid biosynthesis</keyword>
<dbReference type="InterPro" id="IPR001882">
    <property type="entry name" value="Biotin_BS"/>
</dbReference>
<protein>
    <recommendedName>
        <fullName evidence="3 9">Biotin carboxyl carrier protein of acetyl-CoA carboxylase</fullName>
    </recommendedName>
</protein>
<dbReference type="PANTHER" id="PTHR45266:SF3">
    <property type="entry name" value="OXALOACETATE DECARBOXYLASE ALPHA CHAIN"/>
    <property type="match status" value="1"/>
</dbReference>
<dbReference type="Gene3D" id="2.40.50.100">
    <property type="match status" value="1"/>
</dbReference>
<comment type="pathway">
    <text evidence="2 9">Lipid metabolism; fatty acid biosynthesis.</text>
</comment>
<evidence type="ECO:0000256" key="7">
    <source>
        <dbReference type="ARBA" id="ARBA00023160"/>
    </source>
</evidence>
<dbReference type="PANTHER" id="PTHR45266">
    <property type="entry name" value="OXALOACETATE DECARBOXYLASE ALPHA CHAIN"/>
    <property type="match status" value="1"/>
</dbReference>
<reference evidence="11" key="1">
    <citation type="journal article" date="2014" name="Int. J. Syst. Evol. Microbiol.">
        <title>Complete genome sequence of Corynebacterium casei LMG S-19264T (=DSM 44701T), isolated from a smear-ripened cheese.</title>
        <authorList>
            <consortium name="US DOE Joint Genome Institute (JGI-PGF)"/>
            <person name="Walter F."/>
            <person name="Albersmeier A."/>
            <person name="Kalinowski J."/>
            <person name="Ruckert C."/>
        </authorList>
    </citation>
    <scope>NUCLEOTIDE SEQUENCE</scope>
    <source>
        <strain evidence="11">KCTC 12988</strain>
    </source>
</reference>
<keyword evidence="8 9" id="KW-0092">Biotin</keyword>
<dbReference type="InterPro" id="IPR000089">
    <property type="entry name" value="Biotin_lipoyl"/>
</dbReference>